<evidence type="ECO:0000256" key="1">
    <source>
        <dbReference type="SAM" id="MobiDB-lite"/>
    </source>
</evidence>
<dbReference type="AlphaFoldDB" id="A0A401RZI8"/>
<feature type="region of interest" description="Disordered" evidence="1">
    <location>
        <begin position="1"/>
        <end position="23"/>
    </location>
</feature>
<feature type="compositionally biased region" description="Basic and acidic residues" evidence="1">
    <location>
        <begin position="65"/>
        <end position="74"/>
    </location>
</feature>
<gene>
    <name evidence="2" type="ORF">chiPu_0001953</name>
</gene>
<dbReference type="Proteomes" id="UP000287033">
    <property type="component" value="Unassembled WGS sequence"/>
</dbReference>
<sequence length="93" mass="9917">MVKLYTAQTENRDPYSTDGSTILSQTSAYSTNPTAQHEVTKDSSFQRKNLTMANRVSRTSGNPKGEGRRERLDGTGKCLSSTTCGSGGAGVLP</sequence>
<reference evidence="2 3" key="1">
    <citation type="journal article" date="2018" name="Nat. Ecol. Evol.">
        <title>Shark genomes provide insights into elasmobranch evolution and the origin of vertebrates.</title>
        <authorList>
            <person name="Hara Y"/>
            <person name="Yamaguchi K"/>
            <person name="Onimaru K"/>
            <person name="Kadota M"/>
            <person name="Koyanagi M"/>
            <person name="Keeley SD"/>
            <person name="Tatsumi K"/>
            <person name="Tanaka K"/>
            <person name="Motone F"/>
            <person name="Kageyama Y"/>
            <person name="Nozu R"/>
            <person name="Adachi N"/>
            <person name="Nishimura O"/>
            <person name="Nakagawa R"/>
            <person name="Tanegashima C"/>
            <person name="Kiyatake I"/>
            <person name="Matsumoto R"/>
            <person name="Murakumo K"/>
            <person name="Nishida K"/>
            <person name="Terakita A"/>
            <person name="Kuratani S"/>
            <person name="Sato K"/>
            <person name="Hyodo S Kuraku.S."/>
        </authorList>
    </citation>
    <scope>NUCLEOTIDE SEQUENCE [LARGE SCALE GENOMIC DNA]</scope>
</reference>
<dbReference type="EMBL" id="BEZZ01000033">
    <property type="protein sequence ID" value="GCC23556.1"/>
    <property type="molecule type" value="Genomic_DNA"/>
</dbReference>
<evidence type="ECO:0000313" key="2">
    <source>
        <dbReference type="EMBL" id="GCC23556.1"/>
    </source>
</evidence>
<comment type="caution">
    <text evidence="2">The sequence shown here is derived from an EMBL/GenBank/DDBJ whole genome shotgun (WGS) entry which is preliminary data.</text>
</comment>
<accession>A0A401RZI8</accession>
<feature type="region of interest" description="Disordered" evidence="1">
    <location>
        <begin position="53"/>
        <end position="93"/>
    </location>
</feature>
<organism evidence="2 3">
    <name type="scientific">Chiloscyllium punctatum</name>
    <name type="common">Brownbanded bambooshark</name>
    <name type="synonym">Hemiscyllium punctatum</name>
    <dbReference type="NCBI Taxonomy" id="137246"/>
    <lineage>
        <taxon>Eukaryota</taxon>
        <taxon>Metazoa</taxon>
        <taxon>Chordata</taxon>
        <taxon>Craniata</taxon>
        <taxon>Vertebrata</taxon>
        <taxon>Chondrichthyes</taxon>
        <taxon>Elasmobranchii</taxon>
        <taxon>Galeomorphii</taxon>
        <taxon>Galeoidea</taxon>
        <taxon>Orectolobiformes</taxon>
        <taxon>Hemiscylliidae</taxon>
        <taxon>Chiloscyllium</taxon>
    </lineage>
</organism>
<evidence type="ECO:0000313" key="3">
    <source>
        <dbReference type="Proteomes" id="UP000287033"/>
    </source>
</evidence>
<proteinExistence type="predicted"/>
<feature type="compositionally biased region" description="Polar residues" evidence="1">
    <location>
        <begin position="53"/>
        <end position="62"/>
    </location>
</feature>
<protein>
    <submittedName>
        <fullName evidence="2">Uncharacterized protein</fullName>
    </submittedName>
</protein>
<name>A0A401RZI8_CHIPU</name>
<keyword evidence="3" id="KW-1185">Reference proteome</keyword>